<evidence type="ECO:0000313" key="2">
    <source>
        <dbReference type="EMBL" id="GGB51693.1"/>
    </source>
</evidence>
<dbReference type="NCBIfam" id="NF047636">
    <property type="entry name" value="CC_3452_fam"/>
    <property type="match status" value="1"/>
</dbReference>
<organism evidence="2 3">
    <name type="scientific">Blastomonas aquatica</name>
    <dbReference type="NCBI Taxonomy" id="1510276"/>
    <lineage>
        <taxon>Bacteria</taxon>
        <taxon>Pseudomonadati</taxon>
        <taxon>Pseudomonadota</taxon>
        <taxon>Alphaproteobacteria</taxon>
        <taxon>Sphingomonadales</taxon>
        <taxon>Sphingomonadaceae</taxon>
        <taxon>Blastomonas</taxon>
    </lineage>
</organism>
<dbReference type="Proteomes" id="UP000614261">
    <property type="component" value="Unassembled WGS sequence"/>
</dbReference>
<reference evidence="3" key="1">
    <citation type="journal article" date="2019" name="Int. J. Syst. Evol. Microbiol.">
        <title>The Global Catalogue of Microorganisms (GCM) 10K type strain sequencing project: providing services to taxonomists for standard genome sequencing and annotation.</title>
        <authorList>
            <consortium name="The Broad Institute Genomics Platform"/>
            <consortium name="The Broad Institute Genome Sequencing Center for Infectious Disease"/>
            <person name="Wu L."/>
            <person name="Ma J."/>
        </authorList>
    </citation>
    <scope>NUCLEOTIDE SEQUENCE [LARGE SCALE GENOMIC DNA]</scope>
    <source>
        <strain evidence="3">CGMCC 1.12851</strain>
    </source>
</reference>
<protein>
    <recommendedName>
        <fullName evidence="4">Secreted protein</fullName>
    </recommendedName>
</protein>
<proteinExistence type="predicted"/>
<gene>
    <name evidence="2" type="ORF">GCM10010833_03050</name>
</gene>
<keyword evidence="3" id="KW-1185">Reference proteome</keyword>
<dbReference type="InterPro" id="IPR058067">
    <property type="entry name" value="CC_3452-like"/>
</dbReference>
<feature type="signal peptide" evidence="1">
    <location>
        <begin position="1"/>
        <end position="32"/>
    </location>
</feature>
<dbReference type="InterPro" id="IPR058513">
    <property type="entry name" value="DUF8200"/>
</dbReference>
<dbReference type="EMBL" id="BMGD01000001">
    <property type="protein sequence ID" value="GGB51693.1"/>
    <property type="molecule type" value="Genomic_DNA"/>
</dbReference>
<name>A0ABQ1IUY3_9SPHN</name>
<accession>A0ABQ1IUY3</accession>
<dbReference type="Pfam" id="PF26624">
    <property type="entry name" value="DUF8200"/>
    <property type="match status" value="1"/>
</dbReference>
<sequence>MTRFTNALTQIALVAAASLSSMVLLQASTASAQTPTSFASGASYFSAELANPVEKTTKIIQGVVWQCEGTVCSGSKATSRPINACSRLSRKMGDVTSFTTRSEPMAGEDLAACNAKG</sequence>
<evidence type="ECO:0008006" key="4">
    <source>
        <dbReference type="Google" id="ProtNLM"/>
    </source>
</evidence>
<evidence type="ECO:0000313" key="3">
    <source>
        <dbReference type="Proteomes" id="UP000614261"/>
    </source>
</evidence>
<dbReference type="RefSeq" id="WP_188512594.1">
    <property type="nucleotide sequence ID" value="NZ_BMGD01000001.1"/>
</dbReference>
<comment type="caution">
    <text evidence="2">The sequence shown here is derived from an EMBL/GenBank/DDBJ whole genome shotgun (WGS) entry which is preliminary data.</text>
</comment>
<feature type="chain" id="PRO_5045511024" description="Secreted protein" evidence="1">
    <location>
        <begin position="33"/>
        <end position="117"/>
    </location>
</feature>
<keyword evidence="1" id="KW-0732">Signal</keyword>
<evidence type="ECO:0000256" key="1">
    <source>
        <dbReference type="SAM" id="SignalP"/>
    </source>
</evidence>